<feature type="domain" description="AAA" evidence="1">
    <location>
        <begin position="23"/>
        <end position="122"/>
    </location>
</feature>
<dbReference type="Pfam" id="PF13614">
    <property type="entry name" value="AAA_31"/>
    <property type="match status" value="1"/>
</dbReference>
<dbReference type="Proteomes" id="UP000193017">
    <property type="component" value="Chromosome"/>
</dbReference>
<dbReference type="InterPro" id="IPR027417">
    <property type="entry name" value="P-loop_NTPase"/>
</dbReference>
<keyword evidence="3" id="KW-1185">Reference proteome</keyword>
<evidence type="ECO:0000313" key="2">
    <source>
        <dbReference type="EMBL" id="ARJ69595.1"/>
    </source>
</evidence>
<sequence>MDPLVEGEGFAKRISFRKSRSFGVDVIPGDPRLALTEDMLSRDWTDVKASEVRGMKASLVFSELLSRLGQYDYVFVDVGPSLGAINRAVLLSADYFLSPMSIDIFSLRDFENIAKWMEGWKSEWKNGTERLEQKGRRLTVASPPGAMFLGYVSQQYLAKRQRDGELRAVSAYEQIRSRIDDVIHSSLSEDDRPEPPYELGTVPNLFSLIPMSQSKHKPVFRLQGKDGVVGAHFQKVRDSLETFAKVGESLLVRVE</sequence>
<dbReference type="AlphaFoldDB" id="A0A1W6CXM5"/>
<protein>
    <recommendedName>
        <fullName evidence="1">AAA domain-containing protein</fullName>
    </recommendedName>
</protein>
<accession>A0A1W6CXM5</accession>
<dbReference type="PANTHER" id="PTHR13696:SF52">
    <property type="entry name" value="PARA FAMILY PROTEIN CT_582"/>
    <property type="match status" value="1"/>
</dbReference>
<dbReference type="PANTHER" id="PTHR13696">
    <property type="entry name" value="P-LOOP CONTAINING NUCLEOSIDE TRIPHOSPHATE HYDROLASE"/>
    <property type="match status" value="1"/>
</dbReference>
<evidence type="ECO:0000313" key="3">
    <source>
        <dbReference type="Proteomes" id="UP000193017"/>
    </source>
</evidence>
<evidence type="ECO:0000259" key="1">
    <source>
        <dbReference type="Pfam" id="PF13614"/>
    </source>
</evidence>
<organism evidence="2 3">
    <name type="scientific">Paracoccus contaminans</name>
    <dbReference type="NCBI Taxonomy" id="1945662"/>
    <lineage>
        <taxon>Bacteria</taxon>
        <taxon>Pseudomonadati</taxon>
        <taxon>Pseudomonadota</taxon>
        <taxon>Alphaproteobacteria</taxon>
        <taxon>Rhodobacterales</taxon>
        <taxon>Paracoccaceae</taxon>
        <taxon>Paracoccus</taxon>
    </lineage>
</organism>
<dbReference type="EMBL" id="CP020612">
    <property type="protein sequence ID" value="ARJ69595.1"/>
    <property type="molecule type" value="Genomic_DNA"/>
</dbReference>
<dbReference type="STRING" id="1945662.B0A89_08115"/>
<dbReference type="CDD" id="cd02042">
    <property type="entry name" value="ParAB_family"/>
    <property type="match status" value="1"/>
</dbReference>
<reference evidence="2 3" key="1">
    <citation type="submission" date="2017-03" db="EMBL/GenBank/DDBJ databases">
        <title>Genome sequence of Paracoccus contaminans isolated from a water microcosm.</title>
        <authorList>
            <person name="Aurass P."/>
            <person name="Karste S."/>
            <person name="Trost E."/>
            <person name="Glaeser S.P."/>
            <person name="Kaempfer P."/>
            <person name="Flieger A."/>
        </authorList>
    </citation>
    <scope>NUCLEOTIDE SEQUENCE [LARGE SCALE GENOMIC DNA]</scope>
    <source>
        <strain evidence="3">RKI 16-01929T\LMG 29738T\CCM 8701T\CIP 111112T</strain>
    </source>
</reference>
<dbReference type="SUPFAM" id="SSF52540">
    <property type="entry name" value="P-loop containing nucleoside triphosphate hydrolases"/>
    <property type="match status" value="1"/>
</dbReference>
<name>A0A1W6CXM5_9RHOB</name>
<dbReference type="InterPro" id="IPR025669">
    <property type="entry name" value="AAA_dom"/>
</dbReference>
<dbReference type="Gene3D" id="3.40.50.300">
    <property type="entry name" value="P-loop containing nucleotide triphosphate hydrolases"/>
    <property type="match status" value="1"/>
</dbReference>
<dbReference type="KEGG" id="pcon:B0A89_08115"/>
<dbReference type="InterPro" id="IPR050678">
    <property type="entry name" value="DNA_Partitioning_ATPase"/>
</dbReference>
<proteinExistence type="predicted"/>
<gene>
    <name evidence="2" type="ORF">B0A89_08115</name>
</gene>